<keyword evidence="1" id="KW-0472">Membrane</keyword>
<feature type="transmembrane region" description="Helical" evidence="1">
    <location>
        <begin position="26"/>
        <end position="46"/>
    </location>
</feature>
<dbReference type="RefSeq" id="WP_018303904.1">
    <property type="nucleotide sequence ID" value="NZ_KB902310.1"/>
</dbReference>
<dbReference type="Proteomes" id="UP000035100">
    <property type="component" value="Unassembled WGS sequence"/>
</dbReference>
<keyword evidence="1" id="KW-0812">Transmembrane</keyword>
<dbReference type="STRING" id="1123501.Wenmar_02862"/>
<accession>A0A0D0PAW2</accession>
<dbReference type="AlphaFoldDB" id="A0A0D0PAW2"/>
<comment type="caution">
    <text evidence="2">The sequence shown here is derived from an EMBL/GenBank/DDBJ whole genome shotgun (WGS) entry which is preliminary data.</text>
</comment>
<feature type="transmembrane region" description="Helical" evidence="1">
    <location>
        <begin position="58"/>
        <end position="81"/>
    </location>
</feature>
<sequence length="93" mass="10196">MTYILPILALALGLTGGALVARRRALVVLGAALVVDLLVFVAALWWGSLQPGWDGMGLAGFAWMICLPVFFGLIVGGALGWRRRRRAERMRFR</sequence>
<protein>
    <submittedName>
        <fullName evidence="2">Uncharacterized protein</fullName>
    </submittedName>
</protein>
<dbReference type="EMBL" id="AONG01000013">
    <property type="protein sequence ID" value="KIQ68591.1"/>
    <property type="molecule type" value="Genomic_DNA"/>
</dbReference>
<evidence type="ECO:0000313" key="2">
    <source>
        <dbReference type="EMBL" id="KIQ68591.1"/>
    </source>
</evidence>
<feature type="transmembrane region" description="Helical" evidence="1">
    <location>
        <begin position="6"/>
        <end position="21"/>
    </location>
</feature>
<organism evidence="2 3">
    <name type="scientific">Wenxinia marina DSM 24838</name>
    <dbReference type="NCBI Taxonomy" id="1123501"/>
    <lineage>
        <taxon>Bacteria</taxon>
        <taxon>Pseudomonadati</taxon>
        <taxon>Pseudomonadota</taxon>
        <taxon>Alphaproteobacteria</taxon>
        <taxon>Rhodobacterales</taxon>
        <taxon>Roseobacteraceae</taxon>
        <taxon>Wenxinia</taxon>
    </lineage>
</organism>
<evidence type="ECO:0000313" key="3">
    <source>
        <dbReference type="Proteomes" id="UP000035100"/>
    </source>
</evidence>
<name>A0A0D0PAW2_9RHOB</name>
<evidence type="ECO:0000256" key="1">
    <source>
        <dbReference type="SAM" id="Phobius"/>
    </source>
</evidence>
<keyword evidence="3" id="KW-1185">Reference proteome</keyword>
<reference evidence="2 3" key="1">
    <citation type="submission" date="2013-01" db="EMBL/GenBank/DDBJ databases">
        <authorList>
            <person name="Fiebig A."/>
            <person name="Goeker M."/>
            <person name="Klenk H.-P.P."/>
        </authorList>
    </citation>
    <scope>NUCLEOTIDE SEQUENCE [LARGE SCALE GENOMIC DNA]</scope>
    <source>
        <strain evidence="2 3">DSM 24838</strain>
    </source>
</reference>
<gene>
    <name evidence="2" type="ORF">Wenmar_02862</name>
</gene>
<proteinExistence type="predicted"/>
<keyword evidence="1" id="KW-1133">Transmembrane helix</keyword>